<protein>
    <submittedName>
        <fullName evidence="1">Uncharacterized protein</fullName>
    </submittedName>
</protein>
<dbReference type="Proteomes" id="UP000318709">
    <property type="component" value="Chromosome"/>
</dbReference>
<dbReference type="AlphaFoldDB" id="A0A4Y6U8C1"/>
<dbReference type="RefSeq" id="WP_141442882.1">
    <property type="nucleotide sequence ID" value="NZ_CP038231.1"/>
</dbReference>
<evidence type="ECO:0000313" key="1">
    <source>
        <dbReference type="EMBL" id="QDH13220.1"/>
    </source>
</evidence>
<dbReference type="OrthoDB" id="5287468at2"/>
<reference evidence="1 2" key="1">
    <citation type="submission" date="2019-03" db="EMBL/GenBank/DDBJ databases">
        <title>The complete genome sequence of Swingsia_sp. F3b2 LMG30590(T).</title>
        <authorList>
            <person name="Chua K.-O."/>
            <person name="Chan K.-G."/>
            <person name="See-Too W.-S."/>
        </authorList>
    </citation>
    <scope>NUCLEOTIDE SEQUENCE [LARGE SCALE GENOMIC DNA]</scope>
    <source>
        <strain evidence="1 2">F3b2</strain>
    </source>
</reference>
<gene>
    <name evidence="1" type="ORF">E3E12_02290</name>
</gene>
<accession>A0A4Y6U8C1</accession>
<name>A0A4Y6U8C1_9PROT</name>
<dbReference type="KEGG" id="swf:E3E12_02290"/>
<sequence length="109" mass="12173">MPKALSPHEVESGRTDIANELARASTTGARRFMIPVRAVAYFFPKLTPQQLAAAEWPGAFLPHGQGQTDMYPPLDRTALDSWLEIHGSGFRAENQEEGDYPDMQIVFVR</sequence>
<evidence type="ECO:0000313" key="2">
    <source>
        <dbReference type="Proteomes" id="UP000318709"/>
    </source>
</evidence>
<dbReference type="EMBL" id="CP038231">
    <property type="protein sequence ID" value="QDH13220.1"/>
    <property type="molecule type" value="Genomic_DNA"/>
</dbReference>
<keyword evidence="2" id="KW-1185">Reference proteome</keyword>
<organism evidence="1 2">
    <name type="scientific">Formicincola oecophyllae</name>
    <dbReference type="NCBI Taxonomy" id="2558361"/>
    <lineage>
        <taxon>Bacteria</taxon>
        <taxon>Pseudomonadati</taxon>
        <taxon>Pseudomonadota</taxon>
        <taxon>Alphaproteobacteria</taxon>
        <taxon>Acetobacterales</taxon>
        <taxon>Acetobacteraceae</taxon>
        <taxon>Formicincola</taxon>
    </lineage>
</organism>
<proteinExistence type="predicted"/>